<dbReference type="RefSeq" id="WP_189219410.1">
    <property type="nucleotide sequence ID" value="NZ_BMQK01000015.1"/>
</dbReference>
<sequence>MRITPTTVTATLVAALALTACGGGGDDGDTAPSGTAADGATGAAAACRADRLTIDFGPSNAAPAAGDTGNIPVTLTNTGDTCTLQGVPATEVHSGGTSWTVGGQEGAAQPELTLDETATASFTITYVRGAAGDPERAVRPERVEFRLPGDDALQSHDWPDAEVALVSAEELEMTVSPFLPAGD</sequence>
<feature type="chain" id="PRO_5039007357" description="DUF4232 domain-containing protein" evidence="1">
    <location>
        <begin position="23"/>
        <end position="183"/>
    </location>
</feature>
<dbReference type="Pfam" id="PF14016">
    <property type="entry name" value="DUF4232"/>
    <property type="match status" value="1"/>
</dbReference>
<dbReference type="AlphaFoldDB" id="A0A918BNQ0"/>
<keyword evidence="4" id="KW-1185">Reference proteome</keyword>
<dbReference type="Proteomes" id="UP000620156">
    <property type="component" value="Unassembled WGS sequence"/>
</dbReference>
<evidence type="ECO:0000313" key="3">
    <source>
        <dbReference type="EMBL" id="GGQ76914.1"/>
    </source>
</evidence>
<comment type="caution">
    <text evidence="3">The sequence shown here is derived from an EMBL/GenBank/DDBJ whole genome shotgun (WGS) entry which is preliminary data.</text>
</comment>
<name>A0A918BNQ0_9ACTN</name>
<keyword evidence="1" id="KW-0732">Signal</keyword>
<dbReference type="EMBL" id="BMQK01000015">
    <property type="protein sequence ID" value="GGQ76914.1"/>
    <property type="molecule type" value="Genomic_DNA"/>
</dbReference>
<organism evidence="3 4">
    <name type="scientific">Streptomyces ruber</name>
    <dbReference type="NCBI Taxonomy" id="83378"/>
    <lineage>
        <taxon>Bacteria</taxon>
        <taxon>Bacillati</taxon>
        <taxon>Actinomycetota</taxon>
        <taxon>Actinomycetes</taxon>
        <taxon>Kitasatosporales</taxon>
        <taxon>Streptomycetaceae</taxon>
        <taxon>Streptomyces</taxon>
    </lineage>
</organism>
<feature type="domain" description="DUF4232" evidence="2">
    <location>
        <begin position="47"/>
        <end position="178"/>
    </location>
</feature>
<reference evidence="3" key="1">
    <citation type="journal article" date="2014" name="Int. J. Syst. Evol. Microbiol.">
        <title>Complete genome sequence of Corynebacterium casei LMG S-19264T (=DSM 44701T), isolated from a smear-ripened cheese.</title>
        <authorList>
            <consortium name="US DOE Joint Genome Institute (JGI-PGF)"/>
            <person name="Walter F."/>
            <person name="Albersmeier A."/>
            <person name="Kalinowski J."/>
            <person name="Ruckert C."/>
        </authorList>
    </citation>
    <scope>NUCLEOTIDE SEQUENCE</scope>
    <source>
        <strain evidence="3">JCM 3131</strain>
    </source>
</reference>
<dbReference type="InterPro" id="IPR025326">
    <property type="entry name" value="DUF4232"/>
</dbReference>
<proteinExistence type="predicted"/>
<protein>
    <recommendedName>
        <fullName evidence="2">DUF4232 domain-containing protein</fullName>
    </recommendedName>
</protein>
<dbReference type="PROSITE" id="PS51257">
    <property type="entry name" value="PROKAR_LIPOPROTEIN"/>
    <property type="match status" value="1"/>
</dbReference>
<accession>A0A918BNQ0</accession>
<reference evidence="3" key="2">
    <citation type="submission" date="2020-09" db="EMBL/GenBank/DDBJ databases">
        <authorList>
            <person name="Sun Q."/>
            <person name="Ohkuma M."/>
        </authorList>
    </citation>
    <scope>NUCLEOTIDE SEQUENCE</scope>
    <source>
        <strain evidence="3">JCM 3131</strain>
    </source>
</reference>
<feature type="signal peptide" evidence="1">
    <location>
        <begin position="1"/>
        <end position="22"/>
    </location>
</feature>
<gene>
    <name evidence="3" type="ORF">GCM10010145_53280</name>
</gene>
<evidence type="ECO:0000313" key="4">
    <source>
        <dbReference type="Proteomes" id="UP000620156"/>
    </source>
</evidence>
<evidence type="ECO:0000256" key="1">
    <source>
        <dbReference type="SAM" id="SignalP"/>
    </source>
</evidence>
<evidence type="ECO:0000259" key="2">
    <source>
        <dbReference type="Pfam" id="PF14016"/>
    </source>
</evidence>